<evidence type="ECO:0000313" key="12">
    <source>
        <dbReference type="Proteomes" id="UP000244912"/>
    </source>
</evidence>
<dbReference type="InterPro" id="IPR006439">
    <property type="entry name" value="HAD-SF_hydro_IA"/>
</dbReference>
<feature type="active site" description="Nucleophile" evidence="10">
    <location>
        <position position="12"/>
    </location>
</feature>
<dbReference type="EMBL" id="ONZF01000008">
    <property type="protein sequence ID" value="SPJ25314.1"/>
    <property type="molecule type" value="Genomic_DNA"/>
</dbReference>
<dbReference type="EC" id="3.1.3.18" evidence="5 10"/>
<evidence type="ECO:0000256" key="4">
    <source>
        <dbReference type="ARBA" id="ARBA00006171"/>
    </source>
</evidence>
<evidence type="ECO:0000256" key="1">
    <source>
        <dbReference type="ARBA" id="ARBA00000830"/>
    </source>
</evidence>
<accession>A0A2R8BYU1</accession>
<dbReference type="InterPro" id="IPR037512">
    <property type="entry name" value="PGPase_prok"/>
</dbReference>
<keyword evidence="9 10" id="KW-0119">Carbohydrate metabolism</keyword>
<evidence type="ECO:0000313" key="11">
    <source>
        <dbReference type="EMBL" id="SPJ25314.1"/>
    </source>
</evidence>
<dbReference type="GO" id="GO:0006281">
    <property type="term" value="P:DNA repair"/>
    <property type="evidence" value="ECO:0007669"/>
    <property type="project" value="TreeGrafter"/>
</dbReference>
<proteinExistence type="inferred from homology"/>
<gene>
    <name evidence="11" type="primary">gph_3</name>
    <name evidence="11" type="ORF">PAA8504_03165</name>
</gene>
<dbReference type="GO" id="GO:0046872">
    <property type="term" value="F:metal ion binding"/>
    <property type="evidence" value="ECO:0007669"/>
    <property type="project" value="UniProtKB-KW"/>
</dbReference>
<dbReference type="Gene3D" id="1.10.150.240">
    <property type="entry name" value="Putative phosphatase, domain 2"/>
    <property type="match status" value="1"/>
</dbReference>
<dbReference type="Proteomes" id="UP000244912">
    <property type="component" value="Unassembled WGS sequence"/>
</dbReference>
<dbReference type="NCBIfam" id="TIGR01449">
    <property type="entry name" value="PGP_bact"/>
    <property type="match status" value="1"/>
</dbReference>
<dbReference type="GO" id="GO:0005975">
    <property type="term" value="P:carbohydrate metabolic process"/>
    <property type="evidence" value="ECO:0007669"/>
    <property type="project" value="InterPro"/>
</dbReference>
<reference evidence="12" key="1">
    <citation type="submission" date="2018-03" db="EMBL/GenBank/DDBJ databases">
        <authorList>
            <person name="Rodrigo-Torres L."/>
            <person name="Arahal R. D."/>
            <person name="Lucena T."/>
        </authorList>
    </citation>
    <scope>NUCLEOTIDE SEQUENCE [LARGE SCALE GENOMIC DNA]</scope>
    <source>
        <strain evidence="12">CECT 8504</strain>
    </source>
</reference>
<dbReference type="Pfam" id="PF13419">
    <property type="entry name" value="HAD_2"/>
    <property type="match status" value="1"/>
</dbReference>
<comment type="function">
    <text evidence="10">Specifically catalyzes the dephosphorylation of 2-phosphoglycolate. Is involved in the dissimilation of the intracellular 2-phosphoglycolate formed during the DNA repair of 3'-phosphoglycolate ends, a major class of DNA lesions induced by oxidative stress.</text>
</comment>
<dbReference type="GO" id="GO:0046295">
    <property type="term" value="P:glycolate biosynthetic process"/>
    <property type="evidence" value="ECO:0007669"/>
    <property type="project" value="UniProtKB-UniRule"/>
</dbReference>
<keyword evidence="8 10" id="KW-0460">Magnesium</keyword>
<sequence length="221" mass="23912">MDRDTPLRIVFDLDGTLIDSAPDIRQAANTVLAREGVPPLDRDEVQSFIGNGAPVFVDRMMAARSLPEANRDRVLDAFLDLYETAVDLTTPYPDVIETLARLCADGHALGLCTNKPESPARAVMQHLDLDGFFDVVIGGDTLPRRKPDPSPLLAAFHALGQGAAIYVGDSEVDAATAEAAGIPFLLFTEGYRKAPPADLPHAARFSAWPDMPALLHYAHVR</sequence>
<dbReference type="Gene3D" id="3.40.50.1000">
    <property type="entry name" value="HAD superfamily/HAD-like"/>
    <property type="match status" value="1"/>
</dbReference>
<comment type="cofactor">
    <cofactor evidence="2 10">
        <name>Mg(2+)</name>
        <dbReference type="ChEBI" id="CHEBI:18420"/>
    </cofactor>
</comment>
<name>A0A2R8BYU1_9RHOB</name>
<dbReference type="UniPathway" id="UPA00865">
    <property type="reaction ID" value="UER00834"/>
</dbReference>
<feature type="binding site" evidence="10">
    <location>
        <position position="169"/>
    </location>
    <ligand>
        <name>Mg(2+)</name>
        <dbReference type="ChEBI" id="CHEBI:18420"/>
    </ligand>
</feature>
<evidence type="ECO:0000256" key="5">
    <source>
        <dbReference type="ARBA" id="ARBA00013078"/>
    </source>
</evidence>
<evidence type="ECO:0000256" key="10">
    <source>
        <dbReference type="HAMAP-Rule" id="MF_00495"/>
    </source>
</evidence>
<dbReference type="NCBIfam" id="TIGR01549">
    <property type="entry name" value="HAD-SF-IA-v1"/>
    <property type="match status" value="1"/>
</dbReference>
<dbReference type="InterPro" id="IPR023198">
    <property type="entry name" value="PGP-like_dom2"/>
</dbReference>
<dbReference type="HAMAP" id="MF_00495">
    <property type="entry name" value="GPH_hydrolase_bact"/>
    <property type="match status" value="1"/>
</dbReference>
<evidence type="ECO:0000256" key="9">
    <source>
        <dbReference type="ARBA" id="ARBA00023277"/>
    </source>
</evidence>
<comment type="similarity">
    <text evidence="4 10">Belongs to the HAD-like hydrolase superfamily. CbbY/CbbZ/Gph/YieH family.</text>
</comment>
<comment type="catalytic activity">
    <reaction evidence="1 10">
        <text>2-phosphoglycolate + H2O = glycolate + phosphate</text>
        <dbReference type="Rhea" id="RHEA:14369"/>
        <dbReference type="ChEBI" id="CHEBI:15377"/>
        <dbReference type="ChEBI" id="CHEBI:29805"/>
        <dbReference type="ChEBI" id="CHEBI:43474"/>
        <dbReference type="ChEBI" id="CHEBI:58033"/>
        <dbReference type="EC" id="3.1.3.18"/>
    </reaction>
</comment>
<keyword evidence="6 10" id="KW-0479">Metal-binding</keyword>
<feature type="binding site" evidence="10">
    <location>
        <position position="12"/>
    </location>
    <ligand>
        <name>Mg(2+)</name>
        <dbReference type="ChEBI" id="CHEBI:18420"/>
    </ligand>
</feature>
<dbReference type="RefSeq" id="WP_108895114.1">
    <property type="nucleotide sequence ID" value="NZ_ONZF01000008.1"/>
</dbReference>
<dbReference type="InterPro" id="IPR036412">
    <property type="entry name" value="HAD-like_sf"/>
</dbReference>
<protein>
    <recommendedName>
        <fullName evidence="5 10">Phosphoglycolate phosphatase</fullName>
        <shortName evidence="10">PGP</shortName>
        <shortName evidence="10">PGPase</shortName>
        <ecNumber evidence="5 10">3.1.3.18</ecNumber>
    </recommendedName>
</protein>
<comment type="pathway">
    <text evidence="3 10">Organic acid metabolism; glycolate biosynthesis; glycolate from 2-phosphoglycolate: step 1/1.</text>
</comment>
<keyword evidence="7 10" id="KW-0378">Hydrolase</keyword>
<dbReference type="OrthoDB" id="9793014at2"/>
<dbReference type="GO" id="GO:0008967">
    <property type="term" value="F:phosphoglycolate phosphatase activity"/>
    <property type="evidence" value="ECO:0007669"/>
    <property type="project" value="UniProtKB-UniRule"/>
</dbReference>
<evidence type="ECO:0000256" key="8">
    <source>
        <dbReference type="ARBA" id="ARBA00022842"/>
    </source>
</evidence>
<dbReference type="PANTHER" id="PTHR43434">
    <property type="entry name" value="PHOSPHOGLYCOLATE PHOSPHATASE"/>
    <property type="match status" value="1"/>
</dbReference>
<dbReference type="SFLD" id="SFLDG01129">
    <property type="entry name" value="C1.5:_HAD__Beta-PGM__Phosphata"/>
    <property type="match status" value="1"/>
</dbReference>
<dbReference type="SUPFAM" id="SSF56784">
    <property type="entry name" value="HAD-like"/>
    <property type="match status" value="1"/>
</dbReference>
<evidence type="ECO:0000256" key="3">
    <source>
        <dbReference type="ARBA" id="ARBA00004818"/>
    </source>
</evidence>
<dbReference type="SFLD" id="SFLDG01135">
    <property type="entry name" value="C1.5.6:_HAD__Beta-PGM__Phospha"/>
    <property type="match status" value="1"/>
</dbReference>
<evidence type="ECO:0000256" key="2">
    <source>
        <dbReference type="ARBA" id="ARBA00001946"/>
    </source>
</evidence>
<dbReference type="PANTHER" id="PTHR43434:SF1">
    <property type="entry name" value="PHOSPHOGLYCOLATE PHOSPHATASE"/>
    <property type="match status" value="1"/>
</dbReference>
<dbReference type="GO" id="GO:0005829">
    <property type="term" value="C:cytosol"/>
    <property type="evidence" value="ECO:0007669"/>
    <property type="project" value="TreeGrafter"/>
</dbReference>
<dbReference type="AlphaFoldDB" id="A0A2R8BYU1"/>
<dbReference type="InterPro" id="IPR050155">
    <property type="entry name" value="HAD-like_hydrolase_sf"/>
</dbReference>
<dbReference type="InterPro" id="IPR041492">
    <property type="entry name" value="HAD_2"/>
</dbReference>
<keyword evidence="12" id="KW-1185">Reference proteome</keyword>
<dbReference type="InterPro" id="IPR023214">
    <property type="entry name" value="HAD_sf"/>
</dbReference>
<evidence type="ECO:0000256" key="7">
    <source>
        <dbReference type="ARBA" id="ARBA00022801"/>
    </source>
</evidence>
<dbReference type="SFLD" id="SFLDS00003">
    <property type="entry name" value="Haloacid_Dehalogenase"/>
    <property type="match status" value="1"/>
</dbReference>
<organism evidence="11 12">
    <name type="scientific">Palleronia abyssalis</name>
    <dbReference type="NCBI Taxonomy" id="1501240"/>
    <lineage>
        <taxon>Bacteria</taxon>
        <taxon>Pseudomonadati</taxon>
        <taxon>Pseudomonadota</taxon>
        <taxon>Alphaproteobacteria</taxon>
        <taxon>Rhodobacterales</taxon>
        <taxon>Roseobacteraceae</taxon>
        <taxon>Palleronia</taxon>
    </lineage>
</organism>
<feature type="binding site" evidence="10">
    <location>
        <position position="14"/>
    </location>
    <ligand>
        <name>Mg(2+)</name>
        <dbReference type="ChEBI" id="CHEBI:18420"/>
    </ligand>
</feature>
<evidence type="ECO:0000256" key="6">
    <source>
        <dbReference type="ARBA" id="ARBA00022723"/>
    </source>
</evidence>